<proteinExistence type="predicted"/>
<feature type="region of interest" description="Disordered" evidence="1">
    <location>
        <begin position="56"/>
        <end position="94"/>
    </location>
</feature>
<gene>
    <name evidence="2" type="ORF">RD792_002363</name>
</gene>
<keyword evidence="3" id="KW-1185">Reference proteome</keyword>
<name>A0ABR0DS08_9LAMI</name>
<reference evidence="2 3" key="1">
    <citation type="journal article" date="2023" name="bioRxiv">
        <title>Genome report: Whole genome sequence and annotation of Penstemon davidsonii.</title>
        <authorList>
            <person name="Ostevik K.L."/>
            <person name="Alabady M."/>
            <person name="Zhang M."/>
            <person name="Rausher M.D."/>
        </authorList>
    </citation>
    <scope>NUCLEOTIDE SEQUENCE [LARGE SCALE GENOMIC DNA]</scope>
    <source>
        <strain evidence="2">DNT005</strain>
        <tissue evidence="2">Whole leaf</tissue>
    </source>
</reference>
<dbReference type="Proteomes" id="UP001291926">
    <property type="component" value="Unassembled WGS sequence"/>
</dbReference>
<evidence type="ECO:0000313" key="2">
    <source>
        <dbReference type="EMBL" id="KAK4491608.1"/>
    </source>
</evidence>
<evidence type="ECO:0000313" key="3">
    <source>
        <dbReference type="Proteomes" id="UP001291926"/>
    </source>
</evidence>
<dbReference type="EMBL" id="JAYDYQ010001087">
    <property type="protein sequence ID" value="KAK4491608.1"/>
    <property type="molecule type" value="Genomic_DNA"/>
</dbReference>
<sequence>MHVAMEVLTVQQYNQAELATSQVLYATMPRHGNCRYASSTSTTPSTPTIPMTPTPTIPMTPPSMPTPVTPYTPGGGGNGFGSDPTGGYDYGSPTGTPSSAATMSLNLLLLMAMNFLISSTAVANYF</sequence>
<organism evidence="2 3">
    <name type="scientific">Penstemon davidsonii</name>
    <dbReference type="NCBI Taxonomy" id="160366"/>
    <lineage>
        <taxon>Eukaryota</taxon>
        <taxon>Viridiplantae</taxon>
        <taxon>Streptophyta</taxon>
        <taxon>Embryophyta</taxon>
        <taxon>Tracheophyta</taxon>
        <taxon>Spermatophyta</taxon>
        <taxon>Magnoliopsida</taxon>
        <taxon>eudicotyledons</taxon>
        <taxon>Gunneridae</taxon>
        <taxon>Pentapetalae</taxon>
        <taxon>asterids</taxon>
        <taxon>lamiids</taxon>
        <taxon>Lamiales</taxon>
        <taxon>Plantaginaceae</taxon>
        <taxon>Cheloneae</taxon>
        <taxon>Penstemon</taxon>
    </lineage>
</organism>
<feature type="compositionally biased region" description="Pro residues" evidence="1">
    <location>
        <begin position="56"/>
        <end position="70"/>
    </location>
</feature>
<comment type="caution">
    <text evidence="2">The sequence shown here is derived from an EMBL/GenBank/DDBJ whole genome shotgun (WGS) entry which is preliminary data.</text>
</comment>
<protein>
    <submittedName>
        <fullName evidence="2">Uncharacterized protein</fullName>
    </submittedName>
</protein>
<accession>A0ABR0DS08</accession>
<evidence type="ECO:0000256" key="1">
    <source>
        <dbReference type="SAM" id="MobiDB-lite"/>
    </source>
</evidence>